<accession>A0A2G5VID2</accession>
<dbReference type="OrthoDB" id="5813382at2759"/>
<dbReference type="Proteomes" id="UP000230233">
    <property type="component" value="Chromosome I"/>
</dbReference>
<dbReference type="PANTHER" id="PTHR36942">
    <property type="entry name" value="PROTEIN CBG10268"/>
    <property type="match status" value="1"/>
</dbReference>
<feature type="region of interest" description="Disordered" evidence="1">
    <location>
        <begin position="698"/>
        <end position="740"/>
    </location>
</feature>
<feature type="compositionally biased region" description="Polar residues" evidence="1">
    <location>
        <begin position="706"/>
        <end position="726"/>
    </location>
</feature>
<protein>
    <submittedName>
        <fullName evidence="2">Uncharacterized protein</fullName>
    </submittedName>
</protein>
<name>A0A2G5VID2_9PELO</name>
<dbReference type="EMBL" id="PDUG01000001">
    <property type="protein sequence ID" value="PIC51559.1"/>
    <property type="molecule type" value="Genomic_DNA"/>
</dbReference>
<gene>
    <name evidence="2" type="primary">Cni-hpo-35</name>
    <name evidence="2" type="synonym">Cnig_chr_I.g2028</name>
    <name evidence="2" type="ORF">B9Z55_002028</name>
</gene>
<evidence type="ECO:0000313" key="2">
    <source>
        <dbReference type="EMBL" id="PIC51559.1"/>
    </source>
</evidence>
<feature type="compositionally biased region" description="Basic and acidic residues" evidence="1">
    <location>
        <begin position="384"/>
        <end position="395"/>
    </location>
</feature>
<feature type="region of interest" description="Disordered" evidence="1">
    <location>
        <begin position="361"/>
        <end position="405"/>
    </location>
</feature>
<sequence length="888" mass="100313">MIEKRECPTRNFAKDEDDSSVVFARREKSFELIMRKQMAYTFNSGNSGERGLFQETGLDHCSEANHRGETKKSGETVVDREFFRKQWWIALTGYPPLFSEKQKLRKQFESAEYLPLSYSLIKLRASFIYLLEVFIYYLSAKMPTMVMSQLPKITADTSIRKRQKTKSDNIMAISYMYVGNPKKKSEFFVRERLVYRPSVEVTYEDVFSYLSSITSDDTISLHYSVNGLYVPITTTGQLHTFLRHVHNDPTVFLYVENQEYVWNVTPQSNTHKMEKRVPTGGAAPAESAGDPYDSMEDEDEEEGEELSEDDRSHQDEYVDEGEYTDEERHAPILTDPAAPVVFGEKIPVKEAFVDPRQRMISQGKHHGSAEEPQELKNGGCPEIESPKKNAPDVKKPAPRLPSKRWTTADAFNQVKAILSDGIATGKMKSAPEQVAELLVLNVWNPKFPLDVQVLKNTVALLKHSIGTGIVCYYNQLMERSDSSLAKKNDMPVDKMPLDKMNHDDEFLSQFVNSAIVAAIDMLESVQHLAHLQNEFDYFEKLNQTASEKNFAQEHLPSAREMEEHLKVAVSSAHYGFNIPSPLFVSPCECKEAIRLVTCELQKLLCAMRTNNKKASTSLDIQEMLLFIIESAHKIVQRFTKKVCPEHKTIELAYRDSEEKKWENDSATHDKWIKLGLVGESRLNIPLYCFDLPVEQPPPFTMKPDDGSQTAVSQNNSTNGCESSTPQAVLPDSESPPQNLAGAETTLPAIEKLSTNDPEEVKNSGQQQSNVAAPVVKPSTTCANTTTTTTSTGEAVGGGTATISKKMSPELQAMVDKMFKNVQTPHNFVYPPQPKPGAILIPTGGLARCRCSKNCPEFLMEPAYEYMERFNEPRQTVWEKTKQKRFKKN</sequence>
<dbReference type="PANTHER" id="PTHR36942:SF1">
    <property type="entry name" value="IMMUNITY PROTEIN 72 OF POLYMORPHIC TOXIN SYSTEM-RELATED"/>
    <property type="match status" value="1"/>
</dbReference>
<dbReference type="AlphaFoldDB" id="A0A2G5VID2"/>
<feature type="region of interest" description="Disordered" evidence="1">
    <location>
        <begin position="781"/>
        <end position="800"/>
    </location>
</feature>
<comment type="caution">
    <text evidence="2">The sequence shown here is derived from an EMBL/GenBank/DDBJ whole genome shotgun (WGS) entry which is preliminary data.</text>
</comment>
<reference evidence="3" key="1">
    <citation type="submission" date="2017-10" db="EMBL/GenBank/DDBJ databases">
        <title>Rapid genome shrinkage in a self-fertile nematode reveals novel sperm competition proteins.</title>
        <authorList>
            <person name="Yin D."/>
            <person name="Schwarz E.M."/>
            <person name="Thomas C.G."/>
            <person name="Felde R.L."/>
            <person name="Korf I.F."/>
            <person name="Cutter A.D."/>
            <person name="Schartner C.M."/>
            <person name="Ralston E.J."/>
            <person name="Meyer B.J."/>
            <person name="Haag E.S."/>
        </authorList>
    </citation>
    <scope>NUCLEOTIDE SEQUENCE [LARGE SCALE GENOMIC DNA]</scope>
    <source>
        <strain evidence="3">JU1422</strain>
    </source>
</reference>
<proteinExistence type="predicted"/>
<feature type="region of interest" description="Disordered" evidence="1">
    <location>
        <begin position="270"/>
        <end position="336"/>
    </location>
</feature>
<organism evidence="2 3">
    <name type="scientific">Caenorhabditis nigoni</name>
    <dbReference type="NCBI Taxonomy" id="1611254"/>
    <lineage>
        <taxon>Eukaryota</taxon>
        <taxon>Metazoa</taxon>
        <taxon>Ecdysozoa</taxon>
        <taxon>Nematoda</taxon>
        <taxon>Chromadorea</taxon>
        <taxon>Rhabditida</taxon>
        <taxon>Rhabditina</taxon>
        <taxon>Rhabditomorpha</taxon>
        <taxon>Rhabditoidea</taxon>
        <taxon>Rhabditidae</taxon>
        <taxon>Peloderinae</taxon>
        <taxon>Caenorhabditis</taxon>
    </lineage>
</organism>
<feature type="compositionally biased region" description="Low complexity" evidence="1">
    <location>
        <begin position="781"/>
        <end position="793"/>
    </location>
</feature>
<evidence type="ECO:0000256" key="1">
    <source>
        <dbReference type="SAM" id="MobiDB-lite"/>
    </source>
</evidence>
<feature type="compositionally biased region" description="Acidic residues" evidence="1">
    <location>
        <begin position="293"/>
        <end position="308"/>
    </location>
</feature>
<keyword evidence="3" id="KW-1185">Reference proteome</keyword>
<evidence type="ECO:0000313" key="3">
    <source>
        <dbReference type="Proteomes" id="UP000230233"/>
    </source>
</evidence>